<accession>A0ACB9GXH7</accession>
<proteinExistence type="predicted"/>
<evidence type="ECO:0000313" key="2">
    <source>
        <dbReference type="Proteomes" id="UP001055811"/>
    </source>
</evidence>
<name>A0ACB9GXH7_CICIN</name>
<protein>
    <submittedName>
        <fullName evidence="1">Uncharacterized protein</fullName>
    </submittedName>
</protein>
<organism evidence="1 2">
    <name type="scientific">Cichorium intybus</name>
    <name type="common">Chicory</name>
    <dbReference type="NCBI Taxonomy" id="13427"/>
    <lineage>
        <taxon>Eukaryota</taxon>
        <taxon>Viridiplantae</taxon>
        <taxon>Streptophyta</taxon>
        <taxon>Embryophyta</taxon>
        <taxon>Tracheophyta</taxon>
        <taxon>Spermatophyta</taxon>
        <taxon>Magnoliopsida</taxon>
        <taxon>eudicotyledons</taxon>
        <taxon>Gunneridae</taxon>
        <taxon>Pentapetalae</taxon>
        <taxon>asterids</taxon>
        <taxon>campanulids</taxon>
        <taxon>Asterales</taxon>
        <taxon>Asteraceae</taxon>
        <taxon>Cichorioideae</taxon>
        <taxon>Cichorieae</taxon>
        <taxon>Cichoriinae</taxon>
        <taxon>Cichorium</taxon>
    </lineage>
</organism>
<reference evidence="2" key="1">
    <citation type="journal article" date="2022" name="Mol. Ecol. Resour.">
        <title>The genomes of chicory, endive, great burdock and yacon provide insights into Asteraceae palaeo-polyploidization history and plant inulin production.</title>
        <authorList>
            <person name="Fan W."/>
            <person name="Wang S."/>
            <person name="Wang H."/>
            <person name="Wang A."/>
            <person name="Jiang F."/>
            <person name="Liu H."/>
            <person name="Zhao H."/>
            <person name="Xu D."/>
            <person name="Zhang Y."/>
        </authorList>
    </citation>
    <scope>NUCLEOTIDE SEQUENCE [LARGE SCALE GENOMIC DNA]</scope>
    <source>
        <strain evidence="2">cv. Punajuju</strain>
    </source>
</reference>
<dbReference type="Proteomes" id="UP001055811">
    <property type="component" value="Linkage Group LG01"/>
</dbReference>
<reference evidence="1 2" key="2">
    <citation type="journal article" date="2022" name="Mol. Ecol. Resour.">
        <title>The genomes of chicory, endive, great burdock and yacon provide insights into Asteraceae paleo-polyploidization history and plant inulin production.</title>
        <authorList>
            <person name="Fan W."/>
            <person name="Wang S."/>
            <person name="Wang H."/>
            <person name="Wang A."/>
            <person name="Jiang F."/>
            <person name="Liu H."/>
            <person name="Zhao H."/>
            <person name="Xu D."/>
            <person name="Zhang Y."/>
        </authorList>
    </citation>
    <scope>NUCLEOTIDE SEQUENCE [LARGE SCALE GENOMIC DNA]</scope>
    <source>
        <strain evidence="2">cv. Punajuju</strain>
        <tissue evidence="1">Leaves</tissue>
    </source>
</reference>
<dbReference type="EMBL" id="CM042009">
    <property type="protein sequence ID" value="KAI3787771.1"/>
    <property type="molecule type" value="Genomic_DNA"/>
</dbReference>
<comment type="caution">
    <text evidence="1">The sequence shown here is derived from an EMBL/GenBank/DDBJ whole genome shotgun (WGS) entry which is preliminary data.</text>
</comment>
<keyword evidence="2" id="KW-1185">Reference proteome</keyword>
<gene>
    <name evidence="1" type="ORF">L2E82_00184</name>
</gene>
<evidence type="ECO:0000313" key="1">
    <source>
        <dbReference type="EMBL" id="KAI3787771.1"/>
    </source>
</evidence>
<sequence>MASLSKTDSKRMYSWWWNSHISPKNSKWLQENLTDVDIKVKAMIKLIEEDADSFARRAEMYYKKRPELMKLVEEMYRAYRALAERYVHATGALRQAHKTMTEAFPNQVPVMGDDPSANSPYDGDPQTPDSRTTFDPNDEDSDGSVVTVRRGLKFGDSEDGSNKNRSRDRGVSEFENTGMTDKEILLLKAALAKLEEEKESGLKQYQESLERLSKLESEISHAQEASSELADRASKAESEAQSLKDALQRLKAETGDNLELYHRGLEKLANLERMLIEQAKEGERVIGDLKEEIRRLKEEKDAAYDQYKQSMETQSELEKKLAESEKDGMEFRDRAEKAESEVENLKVEIAKLTEEKEEQAKLYQKCLETISSLELRLACAEEESERLNNEIGNGVLKLKGVEEQCLMLEKSNESLHTELESAILKMNTQTQELTEKQKELGRLWTCIQEERLRFVEAETAFQTLQQLHSQSQEELRSLATELHNKAQILRDIETRNQVLEREIQKQIEENKNLTEVNLSSIVSMKDMQSQIGSLKDSNVKLTEEVDLRVDQRNALQQEIYCLKEEINELNKTHQSILNQVADVGLDPEMLGASVKELQVENSNLKQNWETEKSEKADLLVKLEIMSQLLEKNAVLENSLSDLGEELEGVRSKLKALEDSYESLSEEKSSLAVEKANLLGQLQVTSDNLSIVSEKNTVLENSLFDAHVKLEVLKQKSKSFEDSCQLLADEKSVLITENGILVSQMETTEKNLKDLEVKYTDLQDKYSSMEKERDSTLHKVEELHASLALQNQQHVAFSQKNENQLNTMRTQIQFLEEENRQRSKEFEEEFDKAFGSEIEIFVLLKCVQDLEENNVSLLNDCHKLQEAVKLSESLVHVLKQEKIDSQEKIESLSNQNNKLKMGMHQLLEVAGLSLHSGFENDQHEKSFDIVQRKFEGTNRDLIENQDKNTELGVQISILVTLLKQLKTTVADLEAEKSGVQHELRVGMAKILELETEARKLSETNENLRSKLSEGDVIEDNLRTQLENLQLELSVVQEAYRSLQVDNSVVLAENKSLLKDNVHMNNKIRLLEDENDTIFGDVISQSILSHTLKTYLGEKHEEVNGLGGDLQKLLGVNSMLADKISMVEKNLEDSRTENVHLKENLEKSERELESVISVRDRLDSELITGISLLRLKEKEHEDAVQKVMILENEKTGLSEILAGLQRENEEVKMTRDEQGKQIVKLLEDNDDLKDSLDVKNEEINRLGEDLEKLLVVNNTLADKMSIVEKKLEDSRTENLHLKEDLEKSERELETVKSERDRLDSELANGINLLHLKEKEHEEAVQKLMILENDKTGLSEMFSSLEREHNEVKMTKDEHGKQIGKLLEDNDSLKNSLDEKHEEINRLGEDLQKLLVVNNTLANEIGMVEKKLEDVRTENLQLKENLEKSEQELETLTRVRDQLDSELTNRNNLLLVKEKEHEEAVEKLMVLENDKMVLSEMLAGLQIENHQVKTMKEEQGKQIVKLLEETDDLSKEGKLLREASRLLEVKLHELTEEHEKTKQEAETVSSELQKEKDNTRLLETDASEAYGDLQASGLYQVLLEEKIRELTEVCLSLQEETNSKDANTELLKEKTETLESENEDLKARLAVYIPALVSLKDRILSLESHTCIKTKVPESENEEEKGAESSTMEADPFVELQDLENKVRSIETAVLEMQMLAVQDKLDSDAKLESAMKQIEELSYQKSSRKSNGKPKSTSEISEVEIGILPKDIMLDQASECSSYGVSKRGLIEGEAWETPDKNSAFRHHPTASEVSLETLESESNMAMDKPEVSKRFREPRDDGNKRKVLERLNSDVQKLTNLQITIEDLKRKVEITGNSRRGKSMIECETLKGQLMEAESAIQKLYELNGKLVKHVEGTSSTELGESESMRRKKVSEQARRVSEKIGRLQLEVQKIQFVLLKLDDENDPKGKTRFMDTKKRVLLKDYLYGGGRTKATVSSSGRRKKNFCACVEPSTKGD</sequence>